<accession>A0A0L6JH02</accession>
<evidence type="ECO:0000313" key="1">
    <source>
        <dbReference type="EMBL" id="KNY25003.1"/>
    </source>
</evidence>
<dbReference type="EMBL" id="LGTC01000001">
    <property type="protein sequence ID" value="KNY25003.1"/>
    <property type="molecule type" value="Genomic_DNA"/>
</dbReference>
<sequence>MSKKEIEKEVEFVSKYTKDQILNSKKFSTYNKDVIMAILKDDCTYSIEEAENLIKAFLERVV</sequence>
<dbReference type="RefSeq" id="WP_036945492.1">
    <property type="nucleotide sequence ID" value="NZ_JQKC01000053.1"/>
</dbReference>
<name>A0A0L6JH02_9FIRM</name>
<protein>
    <submittedName>
        <fullName evidence="1">Uncharacterized protein</fullName>
    </submittedName>
</protein>
<keyword evidence="2" id="KW-1185">Reference proteome</keyword>
<dbReference type="Proteomes" id="UP000036923">
    <property type="component" value="Unassembled WGS sequence"/>
</dbReference>
<proteinExistence type="predicted"/>
<dbReference type="AlphaFoldDB" id="A0A0L6JH02"/>
<organism evidence="1 2">
    <name type="scientific">Pseudobacteroides cellulosolvens ATCC 35603 = DSM 2933</name>
    <dbReference type="NCBI Taxonomy" id="398512"/>
    <lineage>
        <taxon>Bacteria</taxon>
        <taxon>Bacillati</taxon>
        <taxon>Bacillota</taxon>
        <taxon>Clostridia</taxon>
        <taxon>Eubacteriales</taxon>
        <taxon>Oscillospiraceae</taxon>
        <taxon>Pseudobacteroides</taxon>
    </lineage>
</organism>
<reference evidence="2" key="1">
    <citation type="submission" date="2015-07" db="EMBL/GenBank/DDBJ databases">
        <title>Near-Complete Genome Sequence of the Cellulolytic Bacterium Bacteroides (Pseudobacteroides) cellulosolvens ATCC 35603.</title>
        <authorList>
            <person name="Dassa B."/>
            <person name="Utturkar S.M."/>
            <person name="Klingeman D.M."/>
            <person name="Hurt R.A."/>
            <person name="Keller M."/>
            <person name="Xu J."/>
            <person name="Reddy Y.H.K."/>
            <person name="Borovok I."/>
            <person name="Grinberg I.R."/>
            <person name="Lamed R."/>
            <person name="Zhivin O."/>
            <person name="Bayer E.A."/>
            <person name="Brown S.D."/>
        </authorList>
    </citation>
    <scope>NUCLEOTIDE SEQUENCE [LARGE SCALE GENOMIC DNA]</scope>
    <source>
        <strain evidence="2">DSM 2933</strain>
    </source>
</reference>
<evidence type="ECO:0000313" key="2">
    <source>
        <dbReference type="Proteomes" id="UP000036923"/>
    </source>
</evidence>
<comment type="caution">
    <text evidence="1">The sequence shown here is derived from an EMBL/GenBank/DDBJ whole genome shotgun (WGS) entry which is preliminary data.</text>
</comment>
<gene>
    <name evidence="1" type="ORF">Bccel_0260</name>
</gene>
<dbReference type="STRING" id="398512.Bccel_0260"/>